<feature type="region of interest" description="Disordered" evidence="1">
    <location>
        <begin position="113"/>
        <end position="134"/>
    </location>
</feature>
<reference evidence="2 3" key="1">
    <citation type="submission" date="2024-09" db="EMBL/GenBank/DDBJ databases">
        <title>Chromosome-scale assembly of Riccia fluitans.</title>
        <authorList>
            <person name="Paukszto L."/>
            <person name="Sawicki J."/>
            <person name="Karawczyk K."/>
            <person name="Piernik-Szablinska J."/>
            <person name="Szczecinska M."/>
            <person name="Mazdziarz M."/>
        </authorList>
    </citation>
    <scope>NUCLEOTIDE SEQUENCE [LARGE SCALE GENOMIC DNA]</scope>
    <source>
        <strain evidence="2">Rf_01</strain>
        <tissue evidence="2">Aerial parts of the thallus</tissue>
    </source>
</reference>
<comment type="caution">
    <text evidence="2">The sequence shown here is derived from an EMBL/GenBank/DDBJ whole genome shotgun (WGS) entry which is preliminary data.</text>
</comment>
<protein>
    <submittedName>
        <fullName evidence="2">Uncharacterized protein</fullName>
    </submittedName>
</protein>
<feature type="compositionally biased region" description="Polar residues" evidence="1">
    <location>
        <begin position="27"/>
        <end position="44"/>
    </location>
</feature>
<gene>
    <name evidence="2" type="ORF">R1flu_028499</name>
</gene>
<accession>A0ABD1XPU4</accession>
<sequence length="199" mass="22119">MKQEGRIPGSYVKISRHPPNGTKAPIKQSSHPRIAGRSTQNRAHCQTGHPAQKGAGKTRGEHRSSSKDLDVMENYKLEEWRICYATPSTPDSAQGTALDCDFEYYSDYGEPACETDISSSQTEEARENAQRQTDMLLPIESFMRSGRRVRRLPPVREMPAEEGRGDESGAESDSSWSGVEISDVEHGSKADLDDWYVVG</sequence>
<feature type="compositionally biased region" description="Basic and acidic residues" evidence="1">
    <location>
        <begin position="58"/>
        <end position="70"/>
    </location>
</feature>
<proteinExistence type="predicted"/>
<evidence type="ECO:0000313" key="3">
    <source>
        <dbReference type="Proteomes" id="UP001605036"/>
    </source>
</evidence>
<evidence type="ECO:0000256" key="1">
    <source>
        <dbReference type="SAM" id="MobiDB-lite"/>
    </source>
</evidence>
<keyword evidence="3" id="KW-1185">Reference proteome</keyword>
<organism evidence="2 3">
    <name type="scientific">Riccia fluitans</name>
    <dbReference type="NCBI Taxonomy" id="41844"/>
    <lineage>
        <taxon>Eukaryota</taxon>
        <taxon>Viridiplantae</taxon>
        <taxon>Streptophyta</taxon>
        <taxon>Embryophyta</taxon>
        <taxon>Marchantiophyta</taxon>
        <taxon>Marchantiopsida</taxon>
        <taxon>Marchantiidae</taxon>
        <taxon>Marchantiales</taxon>
        <taxon>Ricciaceae</taxon>
        <taxon>Riccia</taxon>
    </lineage>
</organism>
<feature type="compositionally biased region" description="Basic and acidic residues" evidence="1">
    <location>
        <begin position="158"/>
        <end position="167"/>
    </location>
</feature>
<feature type="region of interest" description="Disordered" evidence="1">
    <location>
        <begin position="1"/>
        <end position="70"/>
    </location>
</feature>
<dbReference type="Proteomes" id="UP001605036">
    <property type="component" value="Unassembled WGS sequence"/>
</dbReference>
<dbReference type="AlphaFoldDB" id="A0ABD1XPU4"/>
<evidence type="ECO:0000313" key="2">
    <source>
        <dbReference type="EMBL" id="KAL2609926.1"/>
    </source>
</evidence>
<feature type="region of interest" description="Disordered" evidence="1">
    <location>
        <begin position="147"/>
        <end position="185"/>
    </location>
</feature>
<name>A0ABD1XPU4_9MARC</name>
<dbReference type="EMBL" id="JBHFFA010000008">
    <property type="protein sequence ID" value="KAL2609926.1"/>
    <property type="molecule type" value="Genomic_DNA"/>
</dbReference>